<gene>
    <name evidence="1" type="ORF">CHRY9390_03197</name>
</gene>
<comment type="caution">
    <text evidence="1">The sequence shown here is derived from an EMBL/GenBank/DDBJ whole genome shotgun (WGS) entry which is preliminary data.</text>
</comment>
<proteinExistence type="predicted"/>
<organism evidence="1 2">
    <name type="scientific">Chryseobacterium aquaeductus</name>
    <dbReference type="NCBI Taxonomy" id="2675056"/>
    <lineage>
        <taxon>Bacteria</taxon>
        <taxon>Pseudomonadati</taxon>
        <taxon>Bacteroidota</taxon>
        <taxon>Flavobacteriia</taxon>
        <taxon>Flavobacteriales</taxon>
        <taxon>Weeksellaceae</taxon>
        <taxon>Chryseobacterium group</taxon>
        <taxon>Chryseobacterium</taxon>
    </lineage>
</organism>
<name>A0A9N8QTW5_9FLAO</name>
<dbReference type="EMBL" id="CAJIMS010000001">
    <property type="protein sequence ID" value="CAD7816577.1"/>
    <property type="molecule type" value="Genomic_DNA"/>
</dbReference>
<reference evidence="1" key="1">
    <citation type="submission" date="2020-12" db="EMBL/GenBank/DDBJ databases">
        <authorList>
            <person name="Rodrigo-Torres L."/>
            <person name="Arahal R. D."/>
            <person name="Lucena T."/>
        </authorList>
    </citation>
    <scope>NUCLEOTIDE SEQUENCE</scope>
    <source>
        <strain evidence="1">CECT 9390</strain>
    </source>
</reference>
<dbReference type="AlphaFoldDB" id="A0A9N8QTW5"/>
<accession>A0A9N8QTW5</accession>
<protein>
    <submittedName>
        <fullName evidence="1">Uncharacterized protein</fullName>
    </submittedName>
</protein>
<evidence type="ECO:0000313" key="2">
    <source>
        <dbReference type="Proteomes" id="UP000662618"/>
    </source>
</evidence>
<keyword evidence="2" id="KW-1185">Reference proteome</keyword>
<sequence>MILLIFYEFLRAEIVYFQTYLLLPLIENLIVFGIHDNEI</sequence>
<dbReference type="Proteomes" id="UP000662618">
    <property type="component" value="Unassembled WGS sequence"/>
</dbReference>
<evidence type="ECO:0000313" key="1">
    <source>
        <dbReference type="EMBL" id="CAD7816577.1"/>
    </source>
</evidence>